<dbReference type="InterPro" id="IPR008969">
    <property type="entry name" value="CarboxyPept-like_regulatory"/>
</dbReference>
<comment type="similarity">
    <text evidence="7">Belongs to the TonB-dependent receptor family.</text>
</comment>
<dbReference type="AlphaFoldDB" id="A0A4R6SQF5"/>
<dbReference type="GO" id="GO:0009279">
    <property type="term" value="C:cell outer membrane"/>
    <property type="evidence" value="ECO:0007669"/>
    <property type="project" value="UniProtKB-SubCell"/>
</dbReference>
<keyword evidence="8" id="KW-0732">Signal</keyword>
<evidence type="ECO:0000256" key="6">
    <source>
        <dbReference type="ARBA" id="ARBA00023237"/>
    </source>
</evidence>
<protein>
    <submittedName>
        <fullName evidence="10">TonB-linked SusC/RagA family outer membrane protein</fullName>
    </submittedName>
</protein>
<keyword evidence="2 7" id="KW-0813">Transport</keyword>
<dbReference type="Gene3D" id="2.40.170.20">
    <property type="entry name" value="TonB-dependent receptor, beta-barrel domain"/>
    <property type="match status" value="1"/>
</dbReference>
<evidence type="ECO:0000256" key="8">
    <source>
        <dbReference type="SAM" id="SignalP"/>
    </source>
</evidence>
<dbReference type="InterPro" id="IPR012910">
    <property type="entry name" value="Plug_dom"/>
</dbReference>
<dbReference type="Pfam" id="PF13715">
    <property type="entry name" value="CarbopepD_reg_2"/>
    <property type="match status" value="1"/>
</dbReference>
<keyword evidence="4 7" id="KW-0812">Transmembrane</keyword>
<keyword evidence="11" id="KW-1185">Reference proteome</keyword>
<organism evidence="10 11">
    <name type="scientific">Pedobacter metabolipauper</name>
    <dbReference type="NCBI Taxonomy" id="425513"/>
    <lineage>
        <taxon>Bacteria</taxon>
        <taxon>Pseudomonadati</taxon>
        <taxon>Bacteroidota</taxon>
        <taxon>Sphingobacteriia</taxon>
        <taxon>Sphingobacteriales</taxon>
        <taxon>Sphingobacteriaceae</taxon>
        <taxon>Pedobacter</taxon>
    </lineage>
</organism>
<feature type="signal peptide" evidence="8">
    <location>
        <begin position="1"/>
        <end position="23"/>
    </location>
</feature>
<dbReference type="Gene3D" id="2.170.130.10">
    <property type="entry name" value="TonB-dependent receptor, plug domain"/>
    <property type="match status" value="1"/>
</dbReference>
<evidence type="ECO:0000256" key="7">
    <source>
        <dbReference type="PROSITE-ProRule" id="PRU01360"/>
    </source>
</evidence>
<dbReference type="NCBIfam" id="TIGR04056">
    <property type="entry name" value="OMP_RagA_SusC"/>
    <property type="match status" value="1"/>
</dbReference>
<keyword evidence="3 7" id="KW-1134">Transmembrane beta strand</keyword>
<dbReference type="NCBIfam" id="TIGR04057">
    <property type="entry name" value="SusC_RagA_signa"/>
    <property type="match status" value="1"/>
</dbReference>
<reference evidence="10 11" key="1">
    <citation type="submission" date="2019-03" db="EMBL/GenBank/DDBJ databases">
        <title>Genomic Encyclopedia of Archaeal and Bacterial Type Strains, Phase II (KMG-II): from individual species to whole genera.</title>
        <authorList>
            <person name="Goeker M."/>
        </authorList>
    </citation>
    <scope>NUCLEOTIDE SEQUENCE [LARGE SCALE GENOMIC DNA]</scope>
    <source>
        <strain evidence="10 11">DSM 19035</strain>
    </source>
</reference>
<comment type="caution">
    <text evidence="10">The sequence shown here is derived from an EMBL/GenBank/DDBJ whole genome shotgun (WGS) entry which is preliminary data.</text>
</comment>
<dbReference type="SUPFAM" id="SSF56935">
    <property type="entry name" value="Porins"/>
    <property type="match status" value="1"/>
</dbReference>
<evidence type="ECO:0000313" key="10">
    <source>
        <dbReference type="EMBL" id="TDQ06999.1"/>
    </source>
</evidence>
<dbReference type="InterPro" id="IPR036942">
    <property type="entry name" value="Beta-barrel_TonB_sf"/>
</dbReference>
<accession>A0A4R6SQF5</accession>
<feature type="chain" id="PRO_5020182730" evidence="8">
    <location>
        <begin position="24"/>
        <end position="1039"/>
    </location>
</feature>
<gene>
    <name evidence="10" type="ORF">ATK78_4015</name>
</gene>
<dbReference type="Pfam" id="PF07715">
    <property type="entry name" value="Plug"/>
    <property type="match status" value="1"/>
</dbReference>
<evidence type="ECO:0000256" key="5">
    <source>
        <dbReference type="ARBA" id="ARBA00023136"/>
    </source>
</evidence>
<dbReference type="InterPro" id="IPR039426">
    <property type="entry name" value="TonB-dep_rcpt-like"/>
</dbReference>
<evidence type="ECO:0000259" key="9">
    <source>
        <dbReference type="Pfam" id="PF07715"/>
    </source>
</evidence>
<feature type="domain" description="TonB-dependent receptor plug" evidence="9">
    <location>
        <begin position="117"/>
        <end position="222"/>
    </location>
</feature>
<evidence type="ECO:0000313" key="11">
    <source>
        <dbReference type="Proteomes" id="UP000295620"/>
    </source>
</evidence>
<dbReference type="EMBL" id="SNYC01000007">
    <property type="protein sequence ID" value="TDQ06999.1"/>
    <property type="molecule type" value="Genomic_DNA"/>
</dbReference>
<dbReference type="OrthoDB" id="9768177at2"/>
<evidence type="ECO:0000256" key="3">
    <source>
        <dbReference type="ARBA" id="ARBA00022452"/>
    </source>
</evidence>
<dbReference type="SUPFAM" id="SSF49464">
    <property type="entry name" value="Carboxypeptidase regulatory domain-like"/>
    <property type="match status" value="1"/>
</dbReference>
<sequence length="1039" mass="112369">MKRSITLIFFVYCLLIAPFVAQAQEVTVTGRVTDKAEGKPLPGVTVTLQGTTRATMTNASGVFSISVPAGSKLEFKMLGMKPQTVTITGNTANVTLEEDQTDLTEVVVIGYGTQKKSVVTGAISSVKASDLENMPVTRIEQSLQGRTAGLTITGASGQPGSGATLRIRGTTTIGNSDALYIVDGVQVDGGIDYLNQSDIESIEVLKDAASASIYGARGGNGVVLVTTKKGKDTDGRVRVNYNGFVGTQAPDHRLDLLNATQYAILYNEAAVAGSTAADPTTAIRFANPSSLGVGTDWQKEVFNNSALWHNQELSFQGGTARSTYFSSFGYLDQEGIVASKNSRYKRFTARFNSQHKITNAITFGNNIGYTRINNVGVATNDEYGSPLVRAINMDPITPAVETDPAKYNAPPYTTFPVVRNSAGLPYGISPYAQSEILNPLAALAVAQGNSWSDKIVGNVFIEVEPIKGLKLRSSGGVDLAFWGDQNFRPVYYLSPTSESKLNAYTRNSNRGLFWNLENTATYTKTIGSHNFQVLAGISAQKNRGETQGGVKEGLPVNTLKEASLQFPVARTNTDFYGGEYLSTLNSLFGRLTYDYQEKYLFTGIIRRDGSSRFGPNNKYGYFPSASLGWVASKEEFFPENKVVSLLKFRGSYGVTGNDRIGDFRYLPTVSGGRNYSVGTGLVPVLVNGVSPNALANPDLQWEETSSTNIGVDAILFGGLTFTADWFTKKTTEMLLDVQVPLYVGNNGPVGNIATLTNKGLEFELGYSRTIGEFNFKANGNATFIKNNIEFLGDDKEFLNGARITPQGLEITRTAVGHAIGSFYGYRSEGLFQNAADVANYKNAAGTPIQPNAKPGDIRFADINGDGSISDADREFLGDPTPDFSYGLTLSAAWKSLDFLVFGQGVAGNQIFNGLRRFDLPSSNFTTAALGRWTGEGSTNTFPRLTTADNNQNFSRVSKMFIEKGDYFRIKTIQLGYTLPNATSKKAGVDKVRLYIMANNLLTFTKYSGYDPEIGGGSYGIDRGYYPQARSFFVGLNVGF</sequence>
<evidence type="ECO:0000256" key="1">
    <source>
        <dbReference type="ARBA" id="ARBA00004571"/>
    </source>
</evidence>
<dbReference type="RefSeq" id="WP_133577820.1">
    <property type="nucleotide sequence ID" value="NZ_SNYC01000007.1"/>
</dbReference>
<dbReference type="Gene3D" id="2.60.40.1120">
    <property type="entry name" value="Carboxypeptidase-like, regulatory domain"/>
    <property type="match status" value="1"/>
</dbReference>
<name>A0A4R6SQF5_9SPHI</name>
<keyword evidence="5 7" id="KW-0472">Membrane</keyword>
<dbReference type="Proteomes" id="UP000295620">
    <property type="component" value="Unassembled WGS sequence"/>
</dbReference>
<evidence type="ECO:0000256" key="2">
    <source>
        <dbReference type="ARBA" id="ARBA00022448"/>
    </source>
</evidence>
<dbReference type="InterPro" id="IPR023997">
    <property type="entry name" value="TonB-dep_OMP_SusC/RagA_CS"/>
</dbReference>
<dbReference type="InterPro" id="IPR023996">
    <property type="entry name" value="TonB-dep_OMP_SusC/RagA"/>
</dbReference>
<proteinExistence type="inferred from homology"/>
<comment type="subcellular location">
    <subcellularLocation>
        <location evidence="1 7">Cell outer membrane</location>
        <topology evidence="1 7">Multi-pass membrane protein</topology>
    </subcellularLocation>
</comment>
<keyword evidence="6 7" id="KW-0998">Cell outer membrane</keyword>
<dbReference type="InterPro" id="IPR037066">
    <property type="entry name" value="Plug_dom_sf"/>
</dbReference>
<dbReference type="PROSITE" id="PS52016">
    <property type="entry name" value="TONB_DEPENDENT_REC_3"/>
    <property type="match status" value="1"/>
</dbReference>
<evidence type="ECO:0000256" key="4">
    <source>
        <dbReference type="ARBA" id="ARBA00022692"/>
    </source>
</evidence>